<dbReference type="GO" id="GO:0042981">
    <property type="term" value="P:regulation of apoptotic process"/>
    <property type="evidence" value="ECO:0007669"/>
    <property type="project" value="InterPro"/>
</dbReference>
<comment type="caution">
    <text evidence="7">The sequence shown here is derived from an EMBL/GenBank/DDBJ whole genome shotgun (WGS) entry which is preliminary data.</text>
</comment>
<gene>
    <name evidence="7" type="ORF">pdam_00002404</name>
</gene>
<keyword evidence="3" id="KW-0547">Nucleotide-binding</keyword>
<evidence type="ECO:0000259" key="6">
    <source>
        <dbReference type="PROSITE" id="PS50837"/>
    </source>
</evidence>
<dbReference type="Gene3D" id="1.10.533.10">
    <property type="entry name" value="Death Domain, Fas"/>
    <property type="match status" value="1"/>
</dbReference>
<dbReference type="PROSITE" id="PS50168">
    <property type="entry name" value="DED"/>
    <property type="match status" value="1"/>
</dbReference>
<dbReference type="InterPro" id="IPR011029">
    <property type="entry name" value="DEATH-like_dom_sf"/>
</dbReference>
<evidence type="ECO:0000256" key="3">
    <source>
        <dbReference type="ARBA" id="ARBA00022741"/>
    </source>
</evidence>
<evidence type="ECO:0000259" key="5">
    <source>
        <dbReference type="PROSITE" id="PS50168"/>
    </source>
</evidence>
<dbReference type="Pfam" id="PF05729">
    <property type="entry name" value="NACHT"/>
    <property type="match status" value="1"/>
</dbReference>
<dbReference type="EMBL" id="RCHS01000826">
    <property type="protein sequence ID" value="RMX56604.1"/>
    <property type="molecule type" value="Genomic_DNA"/>
</dbReference>
<dbReference type="InterPro" id="IPR025875">
    <property type="entry name" value="Leu-rich_rpt_4"/>
</dbReference>
<dbReference type="InterPro" id="IPR027417">
    <property type="entry name" value="P-loop_NTPase"/>
</dbReference>
<dbReference type="GO" id="GO:0005524">
    <property type="term" value="F:ATP binding"/>
    <property type="evidence" value="ECO:0007669"/>
    <property type="project" value="UniProtKB-KW"/>
</dbReference>
<evidence type="ECO:0000256" key="1">
    <source>
        <dbReference type="ARBA" id="ARBA00022614"/>
    </source>
</evidence>
<organism evidence="7 8">
    <name type="scientific">Pocillopora damicornis</name>
    <name type="common">Cauliflower coral</name>
    <name type="synonym">Millepora damicornis</name>
    <dbReference type="NCBI Taxonomy" id="46731"/>
    <lineage>
        <taxon>Eukaryota</taxon>
        <taxon>Metazoa</taxon>
        <taxon>Cnidaria</taxon>
        <taxon>Anthozoa</taxon>
        <taxon>Hexacorallia</taxon>
        <taxon>Scleractinia</taxon>
        <taxon>Astrocoeniina</taxon>
        <taxon>Pocilloporidae</taxon>
        <taxon>Pocillopora</taxon>
    </lineage>
</organism>
<dbReference type="InterPro" id="IPR032675">
    <property type="entry name" value="LRR_dom_sf"/>
</dbReference>
<reference evidence="7 8" key="1">
    <citation type="journal article" date="2018" name="Sci. Rep.">
        <title>Comparative analysis of the Pocillopora damicornis genome highlights role of immune system in coral evolution.</title>
        <authorList>
            <person name="Cunning R."/>
            <person name="Bay R.A."/>
            <person name="Gillette P."/>
            <person name="Baker A.C."/>
            <person name="Traylor-Knowles N."/>
        </authorList>
    </citation>
    <scope>NUCLEOTIDE SEQUENCE [LARGE SCALE GENOMIC DNA]</scope>
    <source>
        <strain evidence="7">RSMAS</strain>
        <tissue evidence="7">Whole animal</tissue>
    </source>
</reference>
<evidence type="ECO:0000256" key="2">
    <source>
        <dbReference type="ARBA" id="ARBA00022737"/>
    </source>
</evidence>
<dbReference type="AlphaFoldDB" id="A0A3M6USQ9"/>
<dbReference type="PANTHER" id="PTHR46312">
    <property type="entry name" value="NACHT DOMAIN-CONTAINING PROTEIN"/>
    <property type="match status" value="1"/>
</dbReference>
<name>A0A3M6USQ9_POCDA</name>
<dbReference type="InterPro" id="IPR001875">
    <property type="entry name" value="DED_dom"/>
</dbReference>
<keyword evidence="4" id="KW-0067">ATP-binding</keyword>
<protein>
    <recommendedName>
        <fullName evidence="9">NACHT domain-containing protein</fullName>
    </recommendedName>
</protein>
<proteinExistence type="predicted"/>
<dbReference type="SMART" id="SM00368">
    <property type="entry name" value="LRR_RI"/>
    <property type="match status" value="3"/>
</dbReference>
<dbReference type="Gene3D" id="3.80.10.10">
    <property type="entry name" value="Ribonuclease Inhibitor"/>
    <property type="match status" value="1"/>
</dbReference>
<dbReference type="PROSITE" id="PS50837">
    <property type="entry name" value="NACHT"/>
    <property type="match status" value="1"/>
</dbReference>
<accession>A0A3M6USQ9</accession>
<dbReference type="PANTHER" id="PTHR46312:SF2">
    <property type="entry name" value="NUCLEOTIDE-BINDING OLIGOMERIZATION DOMAIN-CONTAINING PROTEIN 2-LIKE"/>
    <property type="match status" value="1"/>
</dbReference>
<evidence type="ECO:0008006" key="9">
    <source>
        <dbReference type="Google" id="ProtNLM"/>
    </source>
</evidence>
<evidence type="ECO:0000256" key="4">
    <source>
        <dbReference type="ARBA" id="ARBA00022840"/>
    </source>
</evidence>
<dbReference type="Pfam" id="PF01335">
    <property type="entry name" value="DED"/>
    <property type="match status" value="1"/>
</dbReference>
<keyword evidence="8" id="KW-1185">Reference proteome</keyword>
<dbReference type="SMART" id="SM00031">
    <property type="entry name" value="DED"/>
    <property type="match status" value="1"/>
</dbReference>
<dbReference type="OrthoDB" id="10034282at2759"/>
<feature type="domain" description="DED" evidence="5">
    <location>
        <begin position="3"/>
        <end position="81"/>
    </location>
</feature>
<dbReference type="Pfam" id="PF12799">
    <property type="entry name" value="LRR_4"/>
    <property type="match status" value="1"/>
</dbReference>
<dbReference type="CDD" id="cd08336">
    <property type="entry name" value="DED_FADD"/>
    <property type="match status" value="1"/>
</dbReference>
<sequence>MDPFRVKLLSISNGITDREFVELKFMCKQHIPVGVLERLKRPLELFDELENRNLLNAENKEFLAAILCGINRLELRDDLLDQASERKVSSPLNTFQESLCDLYKNVIGWLQPLAWNKSFHIHIKHIYTNLQMITETHQGRTIKKEPLNSYVEVFQQRSPFTKQKRILIEGQAGVGKSTFLSLIVYDWACGNPNLQQFKLILFMELKQMKGNLKSDLFEFLFPRDFPYSADYLFQYISANQEDVLLILDGYDEVNPVQLKDIEDLIMGKIFRNCTVIVTSRPGKGARVHWFMDSRIEITGFTSENIHEFVLKYFQDDVPMAESLIAQLEMHPVAENIARIPLTAMLICAMWEEMPQAALLSSMTTLFTELTLLLVKRYYARQSGQNSIDPGDISTLEDIPDDLFQSLLSLGEISLNGLLNDQLLFDVQELERKCTYKGVLDIGFLSKELGASRLKPVEKCRFSHRSYQEFLAALWLSNKIKHAFTDRSVFDFVSVYIMNCLSSGLNSVLFLFTPGLLGDAFPPVLELLLQEGAAEVEEDVSLAQLFFEVCILALYESNQGQLAYKLGSQMPPGVAALHHLNATPYKVRALVFFLLNVQTVKSLLIEHSQVGKQALQVLARFLPEMVSVQEVNLQSNMITDGNLIAFTKSLSHVPHLERLSLANNCITDHGLGFLISAFKDLPNLEHLDLHGNKLSDAGFGLVAPALSLLPKLKELRLGCPVVSGTEEMPQGIGEERSSPKVLSETVFNSLMEAVHSHATLQEVSLDTKALPLGLDCLMFDRLKIS</sequence>
<dbReference type="SUPFAM" id="SSF52047">
    <property type="entry name" value="RNI-like"/>
    <property type="match status" value="1"/>
</dbReference>
<evidence type="ECO:0000313" key="7">
    <source>
        <dbReference type="EMBL" id="RMX56604.1"/>
    </source>
</evidence>
<dbReference type="SUPFAM" id="SSF47986">
    <property type="entry name" value="DEATH domain"/>
    <property type="match status" value="1"/>
</dbReference>
<feature type="domain" description="NACHT" evidence="6">
    <location>
        <begin position="164"/>
        <end position="282"/>
    </location>
</feature>
<dbReference type="SUPFAM" id="SSF52540">
    <property type="entry name" value="P-loop containing nucleoside triphosphate hydrolases"/>
    <property type="match status" value="1"/>
</dbReference>
<keyword evidence="1" id="KW-0433">Leucine-rich repeat</keyword>
<dbReference type="Gene3D" id="3.40.50.300">
    <property type="entry name" value="P-loop containing nucleotide triphosphate hydrolases"/>
    <property type="match status" value="1"/>
</dbReference>
<evidence type="ECO:0000313" key="8">
    <source>
        <dbReference type="Proteomes" id="UP000275408"/>
    </source>
</evidence>
<dbReference type="InterPro" id="IPR007111">
    <property type="entry name" value="NACHT_NTPase"/>
</dbReference>
<keyword evidence="2" id="KW-0677">Repeat</keyword>
<dbReference type="Proteomes" id="UP000275408">
    <property type="component" value="Unassembled WGS sequence"/>
</dbReference>